<evidence type="ECO:0000313" key="4">
    <source>
        <dbReference type="EMBL" id="CED83788.1"/>
    </source>
</evidence>
<sequence length="1196" mass="132926">MLILSAPAVARLPPTFLAPCLSRATGQRSFHRSSSSEEYLSFRETEQSYDEILPNVEGFGQDLNTLTGESGLRSDCAEQVEDASSSVLASGAFKVHPSYFEPTRPQKASVSSDGSLLSHSPSTRLKSSHLVFMHPGWTSSPAFPNLVSSTASSTDPSAPWSITSLALRKAAKQCNQRLVREASSGPPSRGTEFPAKPRHTATNQREYRTTNPTSNWTPFSVVPPPTSSTLPPPPPLPEPSPKISPDVLPKRTAQSSALPSSLPTLGEPSGFGLISADITNIVEVWPKESEEPIMDYRKVPLSVQRTHFSRSARSTPLSPAFSYDSDSIQPFTLPKVRTGGEDSSSTFMSERVPPPHFFTSDPSALTSKTSDNVDMSSSYKSKLPFVNEAEAESLDPDDLWGRYLECEPAEVPPKMLSLLFKSQASHADPSTRQFRLLKIFLHAAQSYPVVTTRKGQRKVQWWLSTEQLRQTFLAGIEIGEAYRVDLGILDKEERKENAGKREAAAVILREAWRLMVELSDPSSVQPFDNQQYLWRWVGLVAGYGSPDLGASRQTLIFNQPEDKVDRIEALSLFLDKVGSWSPESLHNFAVSLSAGSSSNSQELKQEIELAETSVLDARQTQDELLVQQDSFYSRNIRRRLWKFIVGAYKGLNGDGEKLANGWVEDLLVCEKKQSSSAGQVVESLMEDDEEEAWMSNEQASSLLSRTTSAIILTRDILNGSGDISSEGVSVIIDSILRLEKSAPSEFCLPVENLRMLLVPLLSVYPQLETISPLHHHELLLLFLRHQDLPFTRRLYEMFRLRERAFVFEENTLIEILKLALGIRETDVPVKITDDSNHSNRCHPMARFAANIYDDHIAWGGTPLQGHILSIFLEVVGREPRLAGMATRALADSSQKWGDAIVTDDIVMAIAKSSRGRVIRSIQRIVQPEDITVVKRGHVSASDALNILPLIRGFYPSGQLPPVQAYNLLLTFIAQHPTKENVSRAVAEFTVMMNHGPKPDTETFNILLRMHLGVRQGPSWLIELFDTFEPLEPEIAMVRATTLFHTMIIRESLQPDESTFAYFMEALCQLGKPMAALESFQHAIKLNLVPNRSSTLKLSDSLARGGEISQARIVLDRWQSLVQDDEEIIQAAIEEVDAETMTSTATELSKTMLSTMLNTQAIAEDHKESKVEMESNRVRDLSEDNWKRALGFGLGSE</sequence>
<reference evidence="4" key="1">
    <citation type="submission" date="2014-08" db="EMBL/GenBank/DDBJ databases">
        <authorList>
            <person name="Sharma Rahul"/>
            <person name="Thines Marco"/>
        </authorList>
    </citation>
    <scope>NUCLEOTIDE SEQUENCE</scope>
</reference>
<keyword evidence="1" id="KW-0677">Repeat</keyword>
<evidence type="ECO:0000256" key="3">
    <source>
        <dbReference type="SAM" id="MobiDB-lite"/>
    </source>
</evidence>
<accession>A0A0F7SUW8</accession>
<proteinExistence type="predicted"/>
<feature type="repeat" description="PPR" evidence="2">
    <location>
        <begin position="1055"/>
        <end position="1089"/>
    </location>
</feature>
<dbReference type="InterPro" id="IPR002885">
    <property type="entry name" value="PPR_rpt"/>
</dbReference>
<evidence type="ECO:0000256" key="1">
    <source>
        <dbReference type="ARBA" id="ARBA00022737"/>
    </source>
</evidence>
<dbReference type="InterPro" id="IPR050667">
    <property type="entry name" value="PPR-containing_protein"/>
</dbReference>
<protein>
    <submittedName>
        <fullName evidence="4">Pentatricopeptide repeat</fullName>
    </submittedName>
</protein>
<dbReference type="PANTHER" id="PTHR47939">
    <property type="entry name" value="MEMBRANE-ASSOCIATED SALT-INDUCIBLE PROTEIN-LIKE"/>
    <property type="match status" value="1"/>
</dbReference>
<dbReference type="PANTHER" id="PTHR47939:SF13">
    <property type="entry name" value="OS03G0201400 PROTEIN"/>
    <property type="match status" value="1"/>
</dbReference>
<feature type="region of interest" description="Disordered" evidence="3">
    <location>
        <begin position="176"/>
        <end position="268"/>
    </location>
</feature>
<dbReference type="PROSITE" id="PS51375">
    <property type="entry name" value="PPR"/>
    <property type="match status" value="1"/>
</dbReference>
<dbReference type="Gene3D" id="1.25.40.10">
    <property type="entry name" value="Tetratricopeptide repeat domain"/>
    <property type="match status" value="1"/>
</dbReference>
<feature type="compositionally biased region" description="Polar residues" evidence="3">
    <location>
        <begin position="252"/>
        <end position="263"/>
    </location>
</feature>
<name>A0A0F7SUW8_PHARH</name>
<feature type="compositionally biased region" description="Polar residues" evidence="3">
    <location>
        <begin position="200"/>
        <end position="217"/>
    </location>
</feature>
<dbReference type="InterPro" id="IPR011990">
    <property type="entry name" value="TPR-like_helical_dom_sf"/>
</dbReference>
<evidence type="ECO:0000256" key="2">
    <source>
        <dbReference type="PROSITE-ProRule" id="PRU00708"/>
    </source>
</evidence>
<dbReference type="AlphaFoldDB" id="A0A0F7SUW8"/>
<organism evidence="4">
    <name type="scientific">Phaffia rhodozyma</name>
    <name type="common">Yeast</name>
    <name type="synonym">Xanthophyllomyces dendrorhous</name>
    <dbReference type="NCBI Taxonomy" id="264483"/>
    <lineage>
        <taxon>Eukaryota</taxon>
        <taxon>Fungi</taxon>
        <taxon>Dikarya</taxon>
        <taxon>Basidiomycota</taxon>
        <taxon>Agaricomycotina</taxon>
        <taxon>Tremellomycetes</taxon>
        <taxon>Cystofilobasidiales</taxon>
        <taxon>Mrakiaceae</taxon>
        <taxon>Phaffia</taxon>
    </lineage>
</organism>
<dbReference type="EMBL" id="LN483157">
    <property type="protein sequence ID" value="CED83788.1"/>
    <property type="molecule type" value="Genomic_DNA"/>
</dbReference>
<feature type="compositionally biased region" description="Pro residues" evidence="3">
    <location>
        <begin position="221"/>
        <end position="242"/>
    </location>
</feature>